<protein>
    <recommendedName>
        <fullName evidence="7">Choline transporter-like protein</fullName>
    </recommendedName>
</protein>
<keyword evidence="6" id="KW-0325">Glycoprotein</keyword>
<dbReference type="PANTHER" id="PTHR12385:SF14">
    <property type="entry name" value="CHOLINE TRANSPORTER-LIKE 2"/>
    <property type="match status" value="1"/>
</dbReference>
<evidence type="ECO:0000256" key="4">
    <source>
        <dbReference type="ARBA" id="ARBA00022989"/>
    </source>
</evidence>
<reference evidence="8 9" key="1">
    <citation type="journal article" date="2019" name="Gigascience">
        <title>Whole-genome sequence of the oriental lung fluke Paragonimus westermani.</title>
        <authorList>
            <person name="Oey H."/>
            <person name="Zakrzewski M."/>
            <person name="Narain K."/>
            <person name="Devi K.R."/>
            <person name="Agatsuma T."/>
            <person name="Nawaratna S."/>
            <person name="Gobert G.N."/>
            <person name="Jones M.K."/>
            <person name="Ragan M.A."/>
            <person name="McManus D.P."/>
            <person name="Krause L."/>
        </authorList>
    </citation>
    <scope>NUCLEOTIDE SEQUENCE [LARGE SCALE GENOMIC DNA]</scope>
    <source>
        <strain evidence="8 9">IND2009</strain>
    </source>
</reference>
<feature type="transmembrane region" description="Helical" evidence="7">
    <location>
        <begin position="687"/>
        <end position="709"/>
    </location>
</feature>
<dbReference type="AlphaFoldDB" id="A0A5J4NMD7"/>
<comment type="function">
    <text evidence="7">Choline transporter.</text>
</comment>
<evidence type="ECO:0000256" key="6">
    <source>
        <dbReference type="ARBA" id="ARBA00023180"/>
    </source>
</evidence>
<comment type="caution">
    <text evidence="8">The sequence shown here is derived from an EMBL/GenBank/DDBJ whole genome shotgun (WGS) entry which is preliminary data.</text>
</comment>
<evidence type="ECO:0000256" key="5">
    <source>
        <dbReference type="ARBA" id="ARBA00023136"/>
    </source>
</evidence>
<evidence type="ECO:0000256" key="1">
    <source>
        <dbReference type="ARBA" id="ARBA00004141"/>
    </source>
</evidence>
<evidence type="ECO:0000256" key="7">
    <source>
        <dbReference type="RuleBase" id="RU368066"/>
    </source>
</evidence>
<dbReference type="GO" id="GO:0005886">
    <property type="term" value="C:plasma membrane"/>
    <property type="evidence" value="ECO:0007669"/>
    <property type="project" value="UniProtKB-SubCell"/>
</dbReference>
<organism evidence="8 9">
    <name type="scientific">Paragonimus westermani</name>
    <dbReference type="NCBI Taxonomy" id="34504"/>
    <lineage>
        <taxon>Eukaryota</taxon>
        <taxon>Metazoa</taxon>
        <taxon>Spiralia</taxon>
        <taxon>Lophotrochozoa</taxon>
        <taxon>Platyhelminthes</taxon>
        <taxon>Trematoda</taxon>
        <taxon>Digenea</taxon>
        <taxon>Plagiorchiida</taxon>
        <taxon>Troglotremata</taxon>
        <taxon>Troglotrematidae</taxon>
        <taxon>Paragonimus</taxon>
    </lineage>
</organism>
<evidence type="ECO:0000313" key="8">
    <source>
        <dbReference type="EMBL" id="KAA3676795.1"/>
    </source>
</evidence>
<accession>A0A5J4NMD7</accession>
<evidence type="ECO:0000313" key="9">
    <source>
        <dbReference type="Proteomes" id="UP000324629"/>
    </source>
</evidence>
<feature type="transmembrane region" description="Helical" evidence="7">
    <location>
        <begin position="279"/>
        <end position="299"/>
    </location>
</feature>
<comment type="subcellular location">
    <subcellularLocation>
        <location evidence="7">Cell membrane</location>
        <topology evidence="7">Multi-pass membrane protein</topology>
    </subcellularLocation>
    <subcellularLocation>
        <location evidence="1">Membrane</location>
        <topology evidence="1">Multi-pass membrane protein</topology>
    </subcellularLocation>
</comment>
<keyword evidence="5 7" id="KW-0472">Membrane</keyword>
<gene>
    <name evidence="8" type="ORF">DEA37_0003105</name>
</gene>
<feature type="transmembrane region" description="Helical" evidence="7">
    <location>
        <begin position="544"/>
        <end position="564"/>
    </location>
</feature>
<dbReference type="Proteomes" id="UP000324629">
    <property type="component" value="Unassembled WGS sequence"/>
</dbReference>
<feature type="transmembrane region" description="Helical" evidence="7">
    <location>
        <begin position="350"/>
        <end position="379"/>
    </location>
</feature>
<keyword evidence="4 7" id="KW-1133">Transmembrane helix</keyword>
<feature type="transmembrane region" description="Helical" evidence="7">
    <location>
        <begin position="306"/>
        <end position="330"/>
    </location>
</feature>
<proteinExistence type="inferred from homology"/>
<comment type="similarity">
    <text evidence="2 7">Belongs to the CTL (choline transporter-like) family.</text>
</comment>
<dbReference type="Pfam" id="PF04515">
    <property type="entry name" value="Choline_transpo"/>
    <property type="match status" value="1"/>
</dbReference>
<dbReference type="GO" id="GO:0022857">
    <property type="term" value="F:transmembrane transporter activity"/>
    <property type="evidence" value="ECO:0007669"/>
    <property type="project" value="UniProtKB-UniRule"/>
</dbReference>
<dbReference type="PANTHER" id="PTHR12385">
    <property type="entry name" value="CHOLINE TRANSPORTER-LIKE (SLC FAMILY 44)"/>
    <property type="match status" value="1"/>
</dbReference>
<name>A0A5J4NMD7_9TREM</name>
<dbReference type="InterPro" id="IPR007603">
    <property type="entry name" value="Choline_transptr-like"/>
</dbReference>
<feature type="transmembrane region" description="Helical" evidence="7">
    <location>
        <begin position="403"/>
        <end position="432"/>
    </location>
</feature>
<evidence type="ECO:0000256" key="2">
    <source>
        <dbReference type="ARBA" id="ARBA00007168"/>
    </source>
</evidence>
<keyword evidence="3 7" id="KW-0812">Transmembrane</keyword>
<feature type="transmembrane region" description="Helical" evidence="7">
    <location>
        <begin position="498"/>
        <end position="523"/>
    </location>
</feature>
<keyword evidence="9" id="KW-1185">Reference proteome</keyword>
<dbReference type="EMBL" id="QNGE01001808">
    <property type="protein sequence ID" value="KAA3676795.1"/>
    <property type="molecule type" value="Genomic_DNA"/>
</dbReference>
<feature type="transmembrane region" description="Helical" evidence="7">
    <location>
        <begin position="643"/>
        <end position="667"/>
    </location>
</feature>
<evidence type="ECO:0000256" key="3">
    <source>
        <dbReference type="ARBA" id="ARBA00022692"/>
    </source>
</evidence>
<sequence length="760" mass="86187">MPSGFNVGRLNSKFVNLHDDGFSTPIVSRYLLLKVESRFSKAISRWVSRVPRGGWTENHLISSVTNVTKSTHVGPVNKSLDLVDVSPTKHGFAMGDYRRVLHPTNSQGQVCGKDIPDKPYLYFFDLARCLTFAPAAMIVGCPTPQVCVKSCPDYYWSWKSPYSSSDPRPSRELMICLEGKNATSPEFVNLSIDELVKTRKCAPYTFNSKPVFGRCMPSQLTRLLANGTGQVYDQTGKRVHLANDQNESVSGVSVVKGRNLVMQLTSVFEKIVSDLTKSWPTIVVCLAITIVLSFVWVVMLRCCAGVMVWTTLILFVLLFTASTIFCFYRWHHLRNRAEEIPYELSFDISVYFQSATMWLVFGIISVILLVILVLILIFLRNRIRIAIAIINETSRALARMTSVLFWPLLPLVLELLVIAQVVFVAICLRSIADPVGMQQTNLTFIPTSQDKARQDLKDMFHLIPCDPTGNSSAGKACRFLYYGDRKYTIFLQFFNLFMFFWLVNFVRSLAEMTLAGAFAHYYFSRHDSKTMPKFPLLQSFFRAAFYHIGSLAFGSLLLALLQWVRVLLEYIDAKLKKYENSCTRCLVRCCCCFLWCLEKFLRFLNRNAFIMIAIHGQSFCSGARAAFDLLVKNIVRVVVVDKVTDFLLFVGKMLVVLISGSLSYLYLSGVIFADTALAEFQPTLHYLFIPVLIVVVGSYIIASVFSSVYEMGVDTIFLCFLEDLERNDGSPERPYYMDKELLAILGKKNKLQPLKAMEME</sequence>